<reference evidence="3 4" key="1">
    <citation type="submission" date="2021-09" db="EMBL/GenBank/DDBJ databases">
        <title>The complete genome sequence of a new microorganism.</title>
        <authorList>
            <person name="Zi Z."/>
        </authorList>
    </citation>
    <scope>NUCLEOTIDE SEQUENCE [LARGE SCALE GENOMIC DNA]</scope>
    <source>
        <strain evidence="3 4">WGZ8</strain>
    </source>
</reference>
<protein>
    <submittedName>
        <fullName evidence="3">Uncharacterized protein</fullName>
    </submittedName>
</protein>
<keyword evidence="4" id="KW-1185">Reference proteome</keyword>
<evidence type="ECO:0000256" key="2">
    <source>
        <dbReference type="SAM" id="SignalP"/>
    </source>
</evidence>
<keyword evidence="2" id="KW-0732">Signal</keyword>
<comment type="caution">
    <text evidence="3">The sequence shown here is derived from an EMBL/GenBank/DDBJ whole genome shotgun (WGS) entry which is preliminary data.</text>
</comment>
<name>A0ABS7VK17_9HYPH</name>
<proteinExistence type="predicted"/>
<evidence type="ECO:0000313" key="4">
    <source>
        <dbReference type="Proteomes" id="UP000704176"/>
    </source>
</evidence>
<feature type="transmembrane region" description="Helical" evidence="1">
    <location>
        <begin position="59"/>
        <end position="76"/>
    </location>
</feature>
<keyword evidence="1" id="KW-1133">Transmembrane helix</keyword>
<feature type="chain" id="PRO_5045568237" evidence="2">
    <location>
        <begin position="25"/>
        <end position="86"/>
    </location>
</feature>
<evidence type="ECO:0000313" key="3">
    <source>
        <dbReference type="EMBL" id="MBZ6075874.1"/>
    </source>
</evidence>
<dbReference type="RefSeq" id="WP_224312093.1">
    <property type="nucleotide sequence ID" value="NZ_JAIRBM010000003.1"/>
</dbReference>
<dbReference type="EMBL" id="JAIRBM010000003">
    <property type="protein sequence ID" value="MBZ6075874.1"/>
    <property type="molecule type" value="Genomic_DNA"/>
</dbReference>
<organism evidence="3 4">
    <name type="scientific">Microvirga puerhi</name>
    <dbReference type="NCBI Taxonomy" id="2876078"/>
    <lineage>
        <taxon>Bacteria</taxon>
        <taxon>Pseudomonadati</taxon>
        <taxon>Pseudomonadota</taxon>
        <taxon>Alphaproteobacteria</taxon>
        <taxon>Hyphomicrobiales</taxon>
        <taxon>Methylobacteriaceae</taxon>
        <taxon>Microvirga</taxon>
    </lineage>
</organism>
<evidence type="ECO:0000256" key="1">
    <source>
        <dbReference type="SAM" id="Phobius"/>
    </source>
</evidence>
<accession>A0ABS7VK17</accession>
<dbReference type="Proteomes" id="UP000704176">
    <property type="component" value="Unassembled WGS sequence"/>
</dbReference>
<gene>
    <name evidence="3" type="ORF">K9B37_06180</name>
</gene>
<keyword evidence="1" id="KW-0812">Transmembrane</keyword>
<feature type="signal peptide" evidence="2">
    <location>
        <begin position="1"/>
        <end position="24"/>
    </location>
</feature>
<keyword evidence="1" id="KW-0472">Membrane</keyword>
<sequence length="86" mass="9234">MRSWQRSFLGVVFVSTVMGSYALAAPPADRNPNSPGLGWAYGKEKGDSGGYNRGAPGPLAGAGLPFLIVAGGYVLWRRYRNRDMAK</sequence>